<dbReference type="Gene3D" id="1.10.10.10">
    <property type="entry name" value="Winged helix-like DNA-binding domain superfamily/Winged helix DNA-binding domain"/>
    <property type="match status" value="1"/>
</dbReference>
<protein>
    <submittedName>
        <fullName evidence="2">Sigma-70 region 4 domain-containing protein</fullName>
    </submittedName>
</protein>
<sequence>MANTLNNKKGRDDKKYKVINLKYEYEGYEGSEKWAIISELSEEELFGLYPDEMRRYSPFVLLSVEQGKVISDFKANEDKHRKRSINNEDYFGYSEGLTENLHAEAIVPDFVEQQENEEYCQRREELKQQLFAQAIASLTEKQRKHLLLWYVEGKTSAQIAREDGVSEQAVRKNAQAAIKKFEKFFGDFFRK</sequence>
<dbReference type="InterPro" id="IPR013324">
    <property type="entry name" value="RNA_pol_sigma_r3/r4-like"/>
</dbReference>
<name>A0ABV1GN29_9FIRM</name>
<dbReference type="SUPFAM" id="SSF88659">
    <property type="entry name" value="Sigma3 and sigma4 domains of RNA polymerase sigma factors"/>
    <property type="match status" value="1"/>
</dbReference>
<reference evidence="2 3" key="1">
    <citation type="submission" date="2024-03" db="EMBL/GenBank/DDBJ databases">
        <title>Human intestinal bacterial collection.</title>
        <authorList>
            <person name="Pauvert C."/>
            <person name="Hitch T.C.A."/>
            <person name="Clavel T."/>
        </authorList>
    </citation>
    <scope>NUCLEOTIDE SEQUENCE [LARGE SCALE GENOMIC DNA]</scope>
    <source>
        <strain evidence="2 3">CLA-JM-H10</strain>
    </source>
</reference>
<dbReference type="Pfam" id="PF08281">
    <property type="entry name" value="Sigma70_r4_2"/>
    <property type="match status" value="1"/>
</dbReference>
<evidence type="ECO:0000313" key="2">
    <source>
        <dbReference type="EMBL" id="MEQ2534747.1"/>
    </source>
</evidence>
<feature type="domain" description="RNA polymerase sigma factor 70 region 4 type 2" evidence="1">
    <location>
        <begin position="129"/>
        <end position="180"/>
    </location>
</feature>
<gene>
    <name evidence="2" type="ORF">WMO38_06410</name>
</gene>
<organism evidence="2 3">
    <name type="scientific">Lachnospira intestinalis</name>
    <dbReference type="NCBI Taxonomy" id="3133158"/>
    <lineage>
        <taxon>Bacteria</taxon>
        <taxon>Bacillati</taxon>
        <taxon>Bacillota</taxon>
        <taxon>Clostridia</taxon>
        <taxon>Lachnospirales</taxon>
        <taxon>Lachnospiraceae</taxon>
        <taxon>Lachnospira</taxon>
    </lineage>
</organism>
<dbReference type="Proteomes" id="UP001480973">
    <property type="component" value="Unassembled WGS sequence"/>
</dbReference>
<accession>A0ABV1GN29</accession>
<proteinExistence type="predicted"/>
<dbReference type="InterPro" id="IPR036388">
    <property type="entry name" value="WH-like_DNA-bd_sf"/>
</dbReference>
<comment type="caution">
    <text evidence="2">The sequence shown here is derived from an EMBL/GenBank/DDBJ whole genome shotgun (WGS) entry which is preliminary data.</text>
</comment>
<dbReference type="InterPro" id="IPR013249">
    <property type="entry name" value="RNA_pol_sigma70_r4_t2"/>
</dbReference>
<keyword evidence="3" id="KW-1185">Reference proteome</keyword>
<evidence type="ECO:0000259" key="1">
    <source>
        <dbReference type="Pfam" id="PF08281"/>
    </source>
</evidence>
<evidence type="ECO:0000313" key="3">
    <source>
        <dbReference type="Proteomes" id="UP001480973"/>
    </source>
</evidence>
<dbReference type="EMBL" id="JBBMES010000005">
    <property type="protein sequence ID" value="MEQ2534747.1"/>
    <property type="molecule type" value="Genomic_DNA"/>
</dbReference>